<feature type="transmembrane region" description="Helical" evidence="1">
    <location>
        <begin position="85"/>
        <end position="105"/>
    </location>
</feature>
<evidence type="ECO:0000313" key="2">
    <source>
        <dbReference type="EMBL" id="GLR19535.1"/>
    </source>
</evidence>
<comment type="caution">
    <text evidence="2">The sequence shown here is derived from an EMBL/GenBank/DDBJ whole genome shotgun (WGS) entry which is preliminary data.</text>
</comment>
<dbReference type="EMBL" id="BSOH01000027">
    <property type="protein sequence ID" value="GLR19535.1"/>
    <property type="molecule type" value="Genomic_DNA"/>
</dbReference>
<evidence type="ECO:0000313" key="3">
    <source>
        <dbReference type="Proteomes" id="UP001156666"/>
    </source>
</evidence>
<dbReference type="AlphaFoldDB" id="A0AA37SXH2"/>
<sequence length="238" mass="27330">MKNDEKTFEKYFAGNMSSTEAKAFSAILANDKSIKDEYDYFLAVKKGAHLLERDQLRSKLAKIDVRNEAVADESPRKTNRSIITIIKWAGGIAAIFLIAFFAFYAPNQINSEDLFAQNFETYVAQAERGSSLDEMKEVYNDGDYNAFLKMTENVDETPELQMMIANAYMNKNQFVEAIKTLTKITDDSVLRDKKYWYLGLSNLKIGNRKEAIQHFNYLLSISNYKKTETEEILSSIHK</sequence>
<gene>
    <name evidence="2" type="ORF">GCM10007940_41510</name>
</gene>
<reference evidence="2" key="2">
    <citation type="submission" date="2023-01" db="EMBL/GenBank/DDBJ databases">
        <title>Draft genome sequence of Portibacter lacus strain NBRC 108769.</title>
        <authorList>
            <person name="Sun Q."/>
            <person name="Mori K."/>
        </authorList>
    </citation>
    <scope>NUCLEOTIDE SEQUENCE</scope>
    <source>
        <strain evidence="2">NBRC 108769</strain>
    </source>
</reference>
<dbReference type="Proteomes" id="UP001156666">
    <property type="component" value="Unassembled WGS sequence"/>
</dbReference>
<keyword evidence="1" id="KW-0472">Membrane</keyword>
<keyword evidence="1" id="KW-0812">Transmembrane</keyword>
<accession>A0AA37SXH2</accession>
<keyword evidence="1" id="KW-1133">Transmembrane helix</keyword>
<dbReference type="SUPFAM" id="SSF48452">
    <property type="entry name" value="TPR-like"/>
    <property type="match status" value="1"/>
</dbReference>
<protein>
    <recommendedName>
        <fullName evidence="4">Tetratricopeptide repeat protein</fullName>
    </recommendedName>
</protein>
<name>A0AA37SXH2_9BACT</name>
<reference evidence="2" key="1">
    <citation type="journal article" date="2014" name="Int. J. Syst. Evol. Microbiol.">
        <title>Complete genome sequence of Corynebacterium casei LMG S-19264T (=DSM 44701T), isolated from a smear-ripened cheese.</title>
        <authorList>
            <consortium name="US DOE Joint Genome Institute (JGI-PGF)"/>
            <person name="Walter F."/>
            <person name="Albersmeier A."/>
            <person name="Kalinowski J."/>
            <person name="Ruckert C."/>
        </authorList>
    </citation>
    <scope>NUCLEOTIDE SEQUENCE</scope>
    <source>
        <strain evidence="2">NBRC 108769</strain>
    </source>
</reference>
<proteinExistence type="predicted"/>
<organism evidence="2 3">
    <name type="scientific">Portibacter lacus</name>
    <dbReference type="NCBI Taxonomy" id="1099794"/>
    <lineage>
        <taxon>Bacteria</taxon>
        <taxon>Pseudomonadati</taxon>
        <taxon>Bacteroidota</taxon>
        <taxon>Saprospiria</taxon>
        <taxon>Saprospirales</taxon>
        <taxon>Haliscomenobacteraceae</taxon>
        <taxon>Portibacter</taxon>
    </lineage>
</organism>
<dbReference type="RefSeq" id="WP_235291769.1">
    <property type="nucleotide sequence ID" value="NZ_BSOH01000027.1"/>
</dbReference>
<evidence type="ECO:0008006" key="4">
    <source>
        <dbReference type="Google" id="ProtNLM"/>
    </source>
</evidence>
<keyword evidence="3" id="KW-1185">Reference proteome</keyword>
<dbReference type="Gene3D" id="1.25.40.10">
    <property type="entry name" value="Tetratricopeptide repeat domain"/>
    <property type="match status" value="1"/>
</dbReference>
<dbReference type="InterPro" id="IPR011990">
    <property type="entry name" value="TPR-like_helical_dom_sf"/>
</dbReference>
<evidence type="ECO:0000256" key="1">
    <source>
        <dbReference type="SAM" id="Phobius"/>
    </source>
</evidence>